<evidence type="ECO:0000313" key="4">
    <source>
        <dbReference type="Proteomes" id="UP000306628"/>
    </source>
</evidence>
<protein>
    <recommendedName>
        <fullName evidence="2">SCP domain-containing protein</fullName>
    </recommendedName>
</protein>
<feature type="compositionally biased region" description="Basic and acidic residues" evidence="1">
    <location>
        <begin position="59"/>
        <end position="73"/>
    </location>
</feature>
<comment type="caution">
    <text evidence="3">The sequence shown here is derived from an EMBL/GenBank/DDBJ whole genome shotgun (WGS) entry which is preliminary data.</text>
</comment>
<feature type="region of interest" description="Disordered" evidence="1">
    <location>
        <begin position="49"/>
        <end position="73"/>
    </location>
</feature>
<dbReference type="Pfam" id="PF00188">
    <property type="entry name" value="CAP"/>
    <property type="match status" value="1"/>
</dbReference>
<keyword evidence="4" id="KW-1185">Reference proteome</keyword>
<dbReference type="SMART" id="SM00198">
    <property type="entry name" value="SCP"/>
    <property type="match status" value="1"/>
</dbReference>
<dbReference type="PANTHER" id="PTHR10334">
    <property type="entry name" value="CYSTEINE-RICH SECRETORY PROTEIN-RELATED"/>
    <property type="match status" value="1"/>
</dbReference>
<dbReference type="GO" id="GO:0005576">
    <property type="term" value="C:extracellular region"/>
    <property type="evidence" value="ECO:0007669"/>
    <property type="project" value="InterPro"/>
</dbReference>
<dbReference type="SUPFAM" id="SSF55797">
    <property type="entry name" value="PR-1-like"/>
    <property type="match status" value="1"/>
</dbReference>
<dbReference type="OrthoDB" id="9794228at2"/>
<dbReference type="InterPro" id="IPR018244">
    <property type="entry name" value="Allrgn_V5/Tpx1_CS"/>
</dbReference>
<gene>
    <name evidence="3" type="ORF">ETD85_06750</name>
</gene>
<dbReference type="EMBL" id="VCKX01000013">
    <property type="protein sequence ID" value="TMR37913.1"/>
    <property type="molecule type" value="Genomic_DNA"/>
</dbReference>
<dbReference type="InterPro" id="IPR034113">
    <property type="entry name" value="SCP_GAPR1-like"/>
</dbReference>
<dbReference type="PROSITE" id="PS01009">
    <property type="entry name" value="CRISP_1"/>
    <property type="match status" value="1"/>
</dbReference>
<dbReference type="InterPro" id="IPR014044">
    <property type="entry name" value="CAP_dom"/>
</dbReference>
<dbReference type="InterPro" id="IPR001283">
    <property type="entry name" value="CRISP-related"/>
</dbReference>
<feature type="domain" description="SCP" evidence="2">
    <location>
        <begin position="106"/>
        <end position="244"/>
    </location>
</feature>
<dbReference type="PRINTS" id="PR00837">
    <property type="entry name" value="V5TPXLIKE"/>
</dbReference>
<dbReference type="Proteomes" id="UP000306628">
    <property type="component" value="Unassembled WGS sequence"/>
</dbReference>
<dbReference type="InterPro" id="IPR035940">
    <property type="entry name" value="CAP_sf"/>
</dbReference>
<organism evidence="3 4">
    <name type="scientific">Nonomuraea zeae</name>
    <dbReference type="NCBI Taxonomy" id="1642303"/>
    <lineage>
        <taxon>Bacteria</taxon>
        <taxon>Bacillati</taxon>
        <taxon>Actinomycetota</taxon>
        <taxon>Actinomycetes</taxon>
        <taxon>Streptosporangiales</taxon>
        <taxon>Streptosporangiaceae</taxon>
        <taxon>Nonomuraea</taxon>
    </lineage>
</organism>
<dbReference type="Gene3D" id="3.40.33.10">
    <property type="entry name" value="CAP"/>
    <property type="match status" value="1"/>
</dbReference>
<evidence type="ECO:0000259" key="2">
    <source>
        <dbReference type="SMART" id="SM00198"/>
    </source>
</evidence>
<accession>A0A5S4GY65</accession>
<evidence type="ECO:0000256" key="1">
    <source>
        <dbReference type="SAM" id="MobiDB-lite"/>
    </source>
</evidence>
<dbReference type="AlphaFoldDB" id="A0A5S4GY65"/>
<name>A0A5S4GY65_9ACTN</name>
<sequence length="253" mass="27431">MMVWPATGSGASGTRASRCGLDRPVRPMLRTVPTWWLSVRCWTGTAPGGFPREAEDEQWAAHDRGRPGREQPRRAAIVIRPATLTLSEGRLMTGTRPALPDCTTPEFQAEALAEANAYRAKHHAPPLVMDPELNAYAQERASSRSEQEMLNAGHTGLRAQTGENIFWGGGSEALPGSDAVKSWYDEITAYDFAAAKFSSGAGHFTQLVWKASTKVGIARVAGQGSKYFETYIVFVFEARGNMAGAFADNVLPA</sequence>
<reference evidence="3 4" key="1">
    <citation type="submission" date="2019-05" db="EMBL/GenBank/DDBJ databases">
        <title>Draft genome sequence of Nonomuraea zeae DSM 100528.</title>
        <authorList>
            <person name="Saricaoglu S."/>
            <person name="Isik K."/>
        </authorList>
    </citation>
    <scope>NUCLEOTIDE SEQUENCE [LARGE SCALE GENOMIC DNA]</scope>
    <source>
        <strain evidence="3 4">DSM 100528</strain>
    </source>
</reference>
<proteinExistence type="predicted"/>
<dbReference type="CDD" id="cd05382">
    <property type="entry name" value="CAP_GAPR1-like"/>
    <property type="match status" value="1"/>
</dbReference>
<evidence type="ECO:0000313" key="3">
    <source>
        <dbReference type="EMBL" id="TMR37913.1"/>
    </source>
</evidence>